<feature type="compositionally biased region" description="Low complexity" evidence="1">
    <location>
        <begin position="10"/>
        <end position="35"/>
    </location>
</feature>
<gene>
    <name evidence="2" type="ORF">PGT21_001868</name>
</gene>
<accession>A0A5B0LZ57</accession>
<dbReference type="OrthoDB" id="3918848at2759"/>
<evidence type="ECO:0000256" key="1">
    <source>
        <dbReference type="SAM" id="MobiDB-lite"/>
    </source>
</evidence>
<feature type="region of interest" description="Disordered" evidence="1">
    <location>
        <begin position="1"/>
        <end position="57"/>
    </location>
</feature>
<evidence type="ECO:0000313" key="3">
    <source>
        <dbReference type="Proteomes" id="UP000324748"/>
    </source>
</evidence>
<dbReference type="PANTHER" id="PTHR31987">
    <property type="entry name" value="GLUTAMINASE A-RELATED"/>
    <property type="match status" value="1"/>
</dbReference>
<dbReference type="AlphaFoldDB" id="A0A5B0LZ57"/>
<sequence>MPAPAPALPPLHSNPNPNHNPNHNSKPNNLNSSNNEHQKPTTTGNSPNNLNTNGLSNRIDLLDSEHGRILCIADLRGAISQINHLAKQFNAVAVIHSGDFGFYGQSHSFQKKKKTHSFSDTALL</sequence>
<dbReference type="EMBL" id="VSWC01000171">
    <property type="protein sequence ID" value="KAA1070167.1"/>
    <property type="molecule type" value="Genomic_DNA"/>
</dbReference>
<comment type="caution">
    <text evidence="2">The sequence shown here is derived from an EMBL/GenBank/DDBJ whole genome shotgun (WGS) entry which is preliminary data.</text>
</comment>
<keyword evidence="3" id="KW-1185">Reference proteome</keyword>
<dbReference type="InterPro" id="IPR052743">
    <property type="entry name" value="Glutaminase_GtaA"/>
</dbReference>
<reference evidence="2 3" key="1">
    <citation type="submission" date="2019-05" db="EMBL/GenBank/DDBJ databases">
        <title>Emergence of the Ug99 lineage of the wheat stem rust pathogen through somatic hybridization.</title>
        <authorList>
            <person name="Li F."/>
            <person name="Upadhyaya N.M."/>
            <person name="Sperschneider J."/>
            <person name="Matny O."/>
            <person name="Nguyen-Phuc H."/>
            <person name="Mago R."/>
            <person name="Raley C."/>
            <person name="Miller M.E."/>
            <person name="Silverstein K.A.T."/>
            <person name="Henningsen E."/>
            <person name="Hirsch C.D."/>
            <person name="Visser B."/>
            <person name="Pretorius Z.A."/>
            <person name="Steffenson B.J."/>
            <person name="Schwessinger B."/>
            <person name="Dodds P.N."/>
            <person name="Figueroa M."/>
        </authorList>
    </citation>
    <scope>NUCLEOTIDE SEQUENCE [LARGE SCALE GENOMIC DNA]</scope>
    <source>
        <strain evidence="2">21-0</strain>
    </source>
</reference>
<protein>
    <submittedName>
        <fullName evidence="2">Uncharacterized protein</fullName>
    </submittedName>
</protein>
<evidence type="ECO:0000313" key="2">
    <source>
        <dbReference type="EMBL" id="KAA1070167.1"/>
    </source>
</evidence>
<feature type="compositionally biased region" description="Polar residues" evidence="1">
    <location>
        <begin position="40"/>
        <end position="56"/>
    </location>
</feature>
<proteinExistence type="predicted"/>
<organism evidence="2 3">
    <name type="scientific">Puccinia graminis f. sp. tritici</name>
    <dbReference type="NCBI Taxonomy" id="56615"/>
    <lineage>
        <taxon>Eukaryota</taxon>
        <taxon>Fungi</taxon>
        <taxon>Dikarya</taxon>
        <taxon>Basidiomycota</taxon>
        <taxon>Pucciniomycotina</taxon>
        <taxon>Pucciniomycetes</taxon>
        <taxon>Pucciniales</taxon>
        <taxon>Pucciniaceae</taxon>
        <taxon>Puccinia</taxon>
    </lineage>
</organism>
<dbReference type="Proteomes" id="UP000324748">
    <property type="component" value="Unassembled WGS sequence"/>
</dbReference>
<name>A0A5B0LZ57_PUCGR</name>
<dbReference type="PANTHER" id="PTHR31987:SF11">
    <property type="entry name" value="DUF2433 DOMAIN-CONTAINING PROTEIN"/>
    <property type="match status" value="1"/>
</dbReference>